<evidence type="ECO:0000313" key="6">
    <source>
        <dbReference type="Proteomes" id="UP000242915"/>
    </source>
</evidence>
<gene>
    <name evidence="5" type="ORF">SAMN05216255_1041</name>
</gene>
<keyword evidence="6" id="KW-1185">Reference proteome</keyword>
<dbReference type="InterPro" id="IPR005318">
    <property type="entry name" value="OM_porin_bac"/>
</dbReference>
<dbReference type="Pfam" id="PF03573">
    <property type="entry name" value="OprD"/>
    <property type="match status" value="1"/>
</dbReference>
<dbReference type="PANTHER" id="PTHR34596">
    <property type="entry name" value="CHITOPORIN"/>
    <property type="match status" value="1"/>
</dbReference>
<comment type="similarity">
    <text evidence="1">Belongs to the outer membrane porin (Opr) (TC 1.B.25) family.</text>
</comment>
<evidence type="ECO:0000256" key="2">
    <source>
        <dbReference type="ARBA" id="ARBA00022448"/>
    </source>
</evidence>
<dbReference type="Proteomes" id="UP000242915">
    <property type="component" value="Unassembled WGS sequence"/>
</dbReference>
<dbReference type="RefSeq" id="WP_089358989.1">
    <property type="nucleotide sequence ID" value="NZ_FZOG01000001.1"/>
</dbReference>
<evidence type="ECO:0000256" key="1">
    <source>
        <dbReference type="ARBA" id="ARBA00009075"/>
    </source>
</evidence>
<keyword evidence="2" id="KW-0813">Transport</keyword>
<dbReference type="EMBL" id="FZOG01000001">
    <property type="protein sequence ID" value="SNR92677.1"/>
    <property type="molecule type" value="Genomic_DNA"/>
</dbReference>
<evidence type="ECO:0000313" key="5">
    <source>
        <dbReference type="EMBL" id="SNR92677.1"/>
    </source>
</evidence>
<feature type="chain" id="PRO_5012104980" evidence="4">
    <location>
        <begin position="23"/>
        <end position="438"/>
    </location>
</feature>
<proteinExistence type="inferred from homology"/>
<accession>A0A239AAL1</accession>
<name>A0A239AAL1_9PSED</name>
<sequence length="438" mass="49254">MNNSQSFTLCALSLAMIASAQAQERNSFVADSRMSIRYSQYYWNEDHGNGVGPTRDEWVQATLLSYKSGWYEDLVGLDYSYGLADALEVGNKATSISNLEAGDTVQSPHGIAKPVEAYLRGHLVGEAGEFNYGVGKKSRRYGLYFDDPISRILPPSTLGADMEYRFGGLEARYSYINGFSARNESGWADDLTNFSGEKIDAMQLYALNYSFDDGTQILVEYAESEDYLKASSIKIKHSFQLSADQFLDLYATHGMQQDAGKLFDYQGVPGLYEAENSHDARYIELSAKYRFGHAYAGVDYNKVSGDDFDRLFFSADHGTWNSSAKLFYYFGAENEEMYRVSAGTDFDFIGVPQLRLDSHYAFSDHAAGYNGFSRREFQTVLQYNFTGMLSGLGLAWLHNEFTTKGTPDQVNRFAASYGPAGIITHHANRFYMNYIYNF</sequence>
<organism evidence="5 6">
    <name type="scientific">Pseudomonas segetis</name>
    <dbReference type="NCBI Taxonomy" id="298908"/>
    <lineage>
        <taxon>Bacteria</taxon>
        <taxon>Pseudomonadati</taxon>
        <taxon>Pseudomonadota</taxon>
        <taxon>Gammaproteobacteria</taxon>
        <taxon>Pseudomonadales</taxon>
        <taxon>Pseudomonadaceae</taxon>
        <taxon>Pseudomonas</taxon>
    </lineage>
</organism>
<dbReference type="GO" id="GO:0015288">
    <property type="term" value="F:porin activity"/>
    <property type="evidence" value="ECO:0007669"/>
    <property type="project" value="TreeGrafter"/>
</dbReference>
<evidence type="ECO:0000256" key="4">
    <source>
        <dbReference type="SAM" id="SignalP"/>
    </source>
</evidence>
<feature type="signal peptide" evidence="4">
    <location>
        <begin position="1"/>
        <end position="22"/>
    </location>
</feature>
<dbReference type="GO" id="GO:0016020">
    <property type="term" value="C:membrane"/>
    <property type="evidence" value="ECO:0007669"/>
    <property type="project" value="InterPro"/>
</dbReference>
<dbReference type="Gene3D" id="2.40.160.10">
    <property type="entry name" value="Porin"/>
    <property type="match status" value="1"/>
</dbReference>
<keyword evidence="3 4" id="KW-0732">Signal</keyword>
<evidence type="ECO:0000256" key="3">
    <source>
        <dbReference type="ARBA" id="ARBA00022729"/>
    </source>
</evidence>
<protein>
    <submittedName>
        <fullName evidence="5">Outer membrane porin, OprD family</fullName>
    </submittedName>
</protein>
<dbReference type="PANTHER" id="PTHR34596:SF2">
    <property type="entry name" value="CHITOPORIN"/>
    <property type="match status" value="1"/>
</dbReference>
<reference evidence="6" key="1">
    <citation type="submission" date="2017-06" db="EMBL/GenBank/DDBJ databases">
        <authorList>
            <person name="Varghese N."/>
            <person name="Submissions S."/>
        </authorList>
    </citation>
    <scope>NUCLEOTIDE SEQUENCE [LARGE SCALE GENOMIC DNA]</scope>
    <source>
        <strain evidence="6">CIP 108523</strain>
    </source>
</reference>
<dbReference type="AlphaFoldDB" id="A0A239AAL1"/>
<dbReference type="InterPro" id="IPR023614">
    <property type="entry name" value="Porin_dom_sf"/>
</dbReference>